<name>A0A177CA61_9PLEO</name>
<dbReference type="AlphaFoldDB" id="A0A177CA61"/>
<dbReference type="InParanoid" id="A0A177CA61"/>
<feature type="signal peptide" evidence="1">
    <location>
        <begin position="1"/>
        <end position="18"/>
    </location>
</feature>
<keyword evidence="1" id="KW-0732">Signal</keyword>
<accession>A0A177CA61</accession>
<evidence type="ECO:0008006" key="4">
    <source>
        <dbReference type="Google" id="ProtNLM"/>
    </source>
</evidence>
<evidence type="ECO:0000313" key="2">
    <source>
        <dbReference type="EMBL" id="OAG04465.1"/>
    </source>
</evidence>
<sequence>MHVRPSHVLYTFLNSALGVLLRPCPTVSPRRPNRTFVPLYCTPPSQRPGRSYPRLTANAQLHHITPSPRRPRLSYANNSHHAPCINRASPRLSPAACTYIITGAPSCSPPISRLRTTSLHSTHVDRTFPIPDIRC</sequence>
<feature type="chain" id="PRO_5008057887" description="REJ domain-containing protein" evidence="1">
    <location>
        <begin position="19"/>
        <end position="135"/>
    </location>
</feature>
<dbReference type="RefSeq" id="XP_018034830.1">
    <property type="nucleotide sequence ID" value="XM_018187422.1"/>
</dbReference>
<gene>
    <name evidence="2" type="ORF">CC84DRAFT_793412</name>
</gene>
<evidence type="ECO:0000256" key="1">
    <source>
        <dbReference type="SAM" id="SignalP"/>
    </source>
</evidence>
<keyword evidence="3" id="KW-1185">Reference proteome</keyword>
<organism evidence="2 3">
    <name type="scientific">Paraphaeosphaeria sporulosa</name>
    <dbReference type="NCBI Taxonomy" id="1460663"/>
    <lineage>
        <taxon>Eukaryota</taxon>
        <taxon>Fungi</taxon>
        <taxon>Dikarya</taxon>
        <taxon>Ascomycota</taxon>
        <taxon>Pezizomycotina</taxon>
        <taxon>Dothideomycetes</taxon>
        <taxon>Pleosporomycetidae</taxon>
        <taxon>Pleosporales</taxon>
        <taxon>Massarineae</taxon>
        <taxon>Didymosphaeriaceae</taxon>
        <taxon>Paraphaeosphaeria</taxon>
    </lineage>
</organism>
<protein>
    <recommendedName>
        <fullName evidence="4">REJ domain-containing protein</fullName>
    </recommendedName>
</protein>
<dbReference type="Proteomes" id="UP000077069">
    <property type="component" value="Unassembled WGS sequence"/>
</dbReference>
<evidence type="ECO:0000313" key="3">
    <source>
        <dbReference type="Proteomes" id="UP000077069"/>
    </source>
</evidence>
<dbReference type="EMBL" id="KV441553">
    <property type="protein sequence ID" value="OAG04465.1"/>
    <property type="molecule type" value="Genomic_DNA"/>
</dbReference>
<reference evidence="2 3" key="1">
    <citation type="submission" date="2016-05" db="EMBL/GenBank/DDBJ databases">
        <title>Comparative analysis of secretome profiles of manganese(II)-oxidizing ascomycete fungi.</title>
        <authorList>
            <consortium name="DOE Joint Genome Institute"/>
            <person name="Zeiner C.A."/>
            <person name="Purvine S.O."/>
            <person name="Zink E.M."/>
            <person name="Wu S."/>
            <person name="Pasa-Tolic L."/>
            <person name="Chaput D.L."/>
            <person name="Haridas S."/>
            <person name="Grigoriev I.V."/>
            <person name="Santelli C.M."/>
            <person name="Hansel C.M."/>
        </authorList>
    </citation>
    <scope>NUCLEOTIDE SEQUENCE [LARGE SCALE GENOMIC DNA]</scope>
    <source>
        <strain evidence="2 3">AP3s5-JAC2a</strain>
    </source>
</reference>
<dbReference type="GeneID" id="28770908"/>
<proteinExistence type="predicted"/>